<reference evidence="2" key="1">
    <citation type="journal article" date="2016" name="Environ. Microbiol.">
        <title>The complete genome of a viable archaeum isolated from 123-million-year-old rock salt.</title>
        <authorList>
            <person name="Jaakkola S.T."/>
            <person name="Pfeiffer F."/>
            <person name="Ravantti J.J."/>
            <person name="Guo Q."/>
            <person name="Liu Y."/>
            <person name="Chen X."/>
            <person name="Ma H."/>
            <person name="Yang C."/>
            <person name="Oksanen H.M."/>
            <person name="Bamford D.H."/>
        </authorList>
    </citation>
    <scope>NUCLEOTIDE SEQUENCE</scope>
    <source>
        <strain evidence="2">JI20-1</strain>
        <plasmid evidence="2">Plasmid pSTJ001</plasmid>
    </source>
</reference>
<dbReference type="GeneID" id="26660415"/>
<dbReference type="Proteomes" id="UP000066737">
    <property type="component" value="Plasmid pSTJ001"/>
</dbReference>
<proteinExistence type="predicted"/>
<organism evidence="1 2">
    <name type="scientific">Halobacterium hubeiense</name>
    <dbReference type="NCBI Taxonomy" id="1407499"/>
    <lineage>
        <taxon>Archaea</taxon>
        <taxon>Methanobacteriati</taxon>
        <taxon>Methanobacteriota</taxon>
        <taxon>Stenosarchaea group</taxon>
        <taxon>Halobacteria</taxon>
        <taxon>Halobacteriales</taxon>
        <taxon>Halobacteriaceae</taxon>
        <taxon>Halobacterium</taxon>
    </lineage>
</organism>
<dbReference type="OrthoDB" id="320255at2157"/>
<evidence type="ECO:0000313" key="2">
    <source>
        <dbReference type="Proteomes" id="UP000066737"/>
    </source>
</evidence>
<evidence type="ECO:0008006" key="3">
    <source>
        <dbReference type="Google" id="ProtNLM"/>
    </source>
</evidence>
<evidence type="ECO:0000313" key="1">
    <source>
        <dbReference type="EMBL" id="CQH63399.1"/>
    </source>
</evidence>
<gene>
    <name evidence="1" type="ORF">HHUB_4066</name>
</gene>
<dbReference type="SUPFAM" id="SSF110296">
    <property type="entry name" value="Oligoxyloglucan reducing end-specific cellobiohydrolase"/>
    <property type="match status" value="1"/>
</dbReference>
<geneLocation type="plasmid" evidence="2">
    <name>pSTJ001</name>
</geneLocation>
<dbReference type="KEGG" id="hhb:Hhub_4066"/>
<keyword evidence="2" id="KW-1185">Reference proteome</keyword>
<name>A0A0U5H6N0_9EURY</name>
<sequence length="331" mass="34230">MSERSRREFLCATGGTVAPTVLALNQSSQREDRGDWTVVETPTQRTLHDVADTTTGAFAVGSNGLVLERGDDGWSVVTDAGPTGNGNNLSSAATTTDGQRLWMAGASGVVGEYDPEADALTSRSAPDGVTNTFTDVAVTGPAGDATVYLVDSSGHVHRSEANGREGTWTHTTPGSGAEIAAITVVGTTGFLVDQNGSLFETTDGETWTSVDATAFDETLHDVELRASETVVLAGASGTVAIGSGGEWEQESAANDALNDVEVGDCGCVHAVGASGTVLHRRGHGTPPLRTLARAFDWWTRASPIEENLNAVALGDPHVAVGASGTILEREH</sequence>
<accession>A0A0U5H6N0</accession>
<dbReference type="AlphaFoldDB" id="A0A0U5H6N0"/>
<dbReference type="RefSeq" id="WP_059058431.1">
    <property type="nucleotide sequence ID" value="NZ_CEML01000004.1"/>
</dbReference>
<protein>
    <recommendedName>
        <fullName evidence="3">WD40/YVTN domain protein</fullName>
    </recommendedName>
</protein>
<dbReference type="EMBL" id="LN831303">
    <property type="protein sequence ID" value="CQH63399.1"/>
    <property type="molecule type" value="Genomic_DNA"/>
</dbReference>